<accession>A0ABS8VBC6</accession>
<feature type="region of interest" description="Disordered" evidence="1">
    <location>
        <begin position="88"/>
        <end position="107"/>
    </location>
</feature>
<feature type="compositionally biased region" description="Basic and acidic residues" evidence="1">
    <location>
        <begin position="36"/>
        <end position="49"/>
    </location>
</feature>
<name>A0ABS8VBC6_DATST</name>
<evidence type="ECO:0000256" key="1">
    <source>
        <dbReference type="SAM" id="MobiDB-lite"/>
    </source>
</evidence>
<comment type="caution">
    <text evidence="2">The sequence shown here is derived from an EMBL/GenBank/DDBJ whole genome shotgun (WGS) entry which is preliminary data.</text>
</comment>
<gene>
    <name evidence="2" type="ORF">HAX54_031283</name>
</gene>
<dbReference type="EMBL" id="JACEIK010003951">
    <property type="protein sequence ID" value="MCD9643651.1"/>
    <property type="molecule type" value="Genomic_DNA"/>
</dbReference>
<feature type="region of interest" description="Disordered" evidence="1">
    <location>
        <begin position="30"/>
        <end position="64"/>
    </location>
</feature>
<protein>
    <submittedName>
        <fullName evidence="2">Uncharacterized protein</fullName>
    </submittedName>
</protein>
<proteinExistence type="predicted"/>
<reference evidence="2 3" key="1">
    <citation type="journal article" date="2021" name="BMC Genomics">
        <title>Datura genome reveals duplications of psychoactive alkaloid biosynthetic genes and high mutation rate following tissue culture.</title>
        <authorList>
            <person name="Rajewski A."/>
            <person name="Carter-House D."/>
            <person name="Stajich J."/>
            <person name="Litt A."/>
        </authorList>
    </citation>
    <scope>NUCLEOTIDE SEQUENCE [LARGE SCALE GENOMIC DNA]</scope>
    <source>
        <strain evidence="2">AR-01</strain>
    </source>
</reference>
<dbReference type="Proteomes" id="UP000823775">
    <property type="component" value="Unassembled WGS sequence"/>
</dbReference>
<evidence type="ECO:0000313" key="3">
    <source>
        <dbReference type="Proteomes" id="UP000823775"/>
    </source>
</evidence>
<keyword evidence="3" id="KW-1185">Reference proteome</keyword>
<evidence type="ECO:0000313" key="2">
    <source>
        <dbReference type="EMBL" id="MCD9643651.1"/>
    </source>
</evidence>
<organism evidence="2 3">
    <name type="scientific">Datura stramonium</name>
    <name type="common">Jimsonweed</name>
    <name type="synonym">Common thornapple</name>
    <dbReference type="NCBI Taxonomy" id="4076"/>
    <lineage>
        <taxon>Eukaryota</taxon>
        <taxon>Viridiplantae</taxon>
        <taxon>Streptophyta</taxon>
        <taxon>Embryophyta</taxon>
        <taxon>Tracheophyta</taxon>
        <taxon>Spermatophyta</taxon>
        <taxon>Magnoliopsida</taxon>
        <taxon>eudicotyledons</taxon>
        <taxon>Gunneridae</taxon>
        <taxon>Pentapetalae</taxon>
        <taxon>asterids</taxon>
        <taxon>lamiids</taxon>
        <taxon>Solanales</taxon>
        <taxon>Solanaceae</taxon>
        <taxon>Solanoideae</taxon>
        <taxon>Datureae</taxon>
        <taxon>Datura</taxon>
    </lineage>
</organism>
<sequence>MRTRAGCRFATEQCDDEIVRPYMEKLMYGRNFSQDQTHDGESNELRTTDNEEQQNDESGTLEERKVRGPILLKDIWKLPPKKTVDVPFNSRNQAIGKDGCKLSRNYR</sequence>